<dbReference type="EMBL" id="MG676225">
    <property type="protein sequence ID" value="AVR76142.1"/>
    <property type="molecule type" value="Genomic_DNA"/>
</dbReference>
<evidence type="ECO:0000313" key="1">
    <source>
        <dbReference type="EMBL" id="AVR76142.1"/>
    </source>
</evidence>
<protein>
    <submittedName>
        <fullName evidence="1">FAD-binding oxidoreductase</fullName>
    </submittedName>
</protein>
<sequence>MAIEKVVRCDCSDCWAVIEPNTGFAVLGNIHKVGSAKESIGVFDCVGGGVVGNNIEDGEVVRALYYCDNCMARILGFSRVQNRQDCIGSP</sequence>
<organism evidence="1 2">
    <name type="scientific">Aeromonas phage AhSzw-1</name>
    <dbReference type="NCBI Taxonomy" id="2138299"/>
    <lineage>
        <taxon>Viruses</taxon>
        <taxon>Duplodnaviria</taxon>
        <taxon>Heunggongvirae</taxon>
        <taxon>Uroviricota</taxon>
        <taxon>Caudoviricetes</taxon>
        <taxon>Demerecviridae</taxon>
        <taxon>Shenzhenvirus</taxon>
        <taxon>Shenzhenvirus AhSzw1</taxon>
    </lineage>
</organism>
<accession>A0A2R4AM67</accession>
<keyword evidence="2" id="KW-1185">Reference proteome</keyword>
<evidence type="ECO:0000313" key="2">
    <source>
        <dbReference type="Proteomes" id="UP000244342"/>
    </source>
</evidence>
<reference evidence="2" key="1">
    <citation type="submission" date="2017-12" db="EMBL/GenBank/DDBJ databases">
        <title>Genomic characterization of T5-related Aeromonas hydrophila phages AhSzq-1 and AhSzw-1 and proposal to be two new species.</title>
        <authorList>
            <person name="Yuan S."/>
            <person name="Chen L."/>
            <person name="Ma Y."/>
        </authorList>
    </citation>
    <scope>NUCLEOTIDE SEQUENCE [LARGE SCALE GENOMIC DNA]</scope>
</reference>
<name>A0A2R4AM67_9CAUD</name>
<dbReference type="Proteomes" id="UP000244342">
    <property type="component" value="Segment"/>
</dbReference>
<proteinExistence type="predicted"/>
<gene>
    <name evidence="1" type="ORF">AhSzw1_106</name>
</gene>